<dbReference type="GO" id="GO:0006465">
    <property type="term" value="P:signal peptide processing"/>
    <property type="evidence" value="ECO:0007669"/>
    <property type="project" value="InterPro"/>
</dbReference>
<evidence type="ECO:0000259" key="4">
    <source>
        <dbReference type="Pfam" id="PF10502"/>
    </source>
</evidence>
<dbReference type="CDD" id="cd06530">
    <property type="entry name" value="S26_SPase_I"/>
    <property type="match status" value="1"/>
</dbReference>
<feature type="transmembrane region" description="Helical" evidence="3">
    <location>
        <begin position="7"/>
        <end position="29"/>
    </location>
</feature>
<dbReference type="RefSeq" id="WP_369169813.1">
    <property type="nucleotide sequence ID" value="NZ_CP163439.1"/>
</dbReference>
<dbReference type="EMBL" id="CP163439">
    <property type="protein sequence ID" value="XDQ35251.1"/>
    <property type="molecule type" value="Genomic_DNA"/>
</dbReference>
<dbReference type="PRINTS" id="PR00727">
    <property type="entry name" value="LEADERPTASE"/>
</dbReference>
<reference evidence="5" key="1">
    <citation type="submission" date="2024-07" db="EMBL/GenBank/DDBJ databases">
        <authorList>
            <person name="Yu S.T."/>
        </authorList>
    </citation>
    <scope>NUCLEOTIDE SEQUENCE</scope>
    <source>
        <strain evidence="5">R28</strain>
    </source>
</reference>
<dbReference type="InterPro" id="IPR000223">
    <property type="entry name" value="Pept_S26A_signal_pept_1"/>
</dbReference>
<keyword evidence="3" id="KW-0645">Protease</keyword>
<name>A0AB39PXJ5_9ACTN</name>
<keyword evidence="3" id="KW-1133">Transmembrane helix</keyword>
<dbReference type="GO" id="GO:0009003">
    <property type="term" value="F:signal peptidase activity"/>
    <property type="evidence" value="ECO:0007669"/>
    <property type="project" value="UniProtKB-EC"/>
</dbReference>
<dbReference type="EC" id="3.4.21.89" evidence="3"/>
<keyword evidence="3" id="KW-0812">Transmembrane</keyword>
<evidence type="ECO:0000256" key="3">
    <source>
        <dbReference type="RuleBase" id="RU362042"/>
    </source>
</evidence>
<dbReference type="Pfam" id="PF10502">
    <property type="entry name" value="Peptidase_S26"/>
    <property type="match status" value="1"/>
</dbReference>
<comment type="subcellular location">
    <subcellularLocation>
        <location evidence="1">Cell membrane</location>
        <topology evidence="1">Single-pass type II membrane protein</topology>
    </subcellularLocation>
    <subcellularLocation>
        <location evidence="3">Membrane</location>
        <topology evidence="3">Single-pass type II membrane protein</topology>
    </subcellularLocation>
</comment>
<evidence type="ECO:0000313" key="5">
    <source>
        <dbReference type="EMBL" id="XDQ35251.1"/>
    </source>
</evidence>
<dbReference type="NCBIfam" id="TIGR02227">
    <property type="entry name" value="sigpep_I_bact"/>
    <property type="match status" value="1"/>
</dbReference>
<comment type="similarity">
    <text evidence="2 3">Belongs to the peptidase S26 family.</text>
</comment>
<dbReference type="Gene3D" id="2.10.109.10">
    <property type="entry name" value="Umud Fragment, subunit A"/>
    <property type="match status" value="1"/>
</dbReference>
<dbReference type="PANTHER" id="PTHR43390">
    <property type="entry name" value="SIGNAL PEPTIDASE I"/>
    <property type="match status" value="1"/>
</dbReference>
<proteinExistence type="inferred from homology"/>
<dbReference type="AlphaFoldDB" id="A0AB39PXJ5"/>
<dbReference type="InterPro" id="IPR036286">
    <property type="entry name" value="LexA/Signal_pep-like_sf"/>
</dbReference>
<sequence>MEQGRRLAVTAWVVGPVGLVLVIASVLWLRTGYVLSSVSSESMRPTYDIGDRIVAERVGVEEVGRGDVVLYTAPERYQSRAVVQRVIGVGGDRVVCCEGAGTARERLTVNGTPLSESYVKDGVADGMQRPYDVTVPEGRLFLLGDHRLNSRDSRFFAEDHGGTVPVGAVMGRVTDSYVLPALLAVATLLGLLLAVAGIVCGVAARNVRRRPAAQLALWPPHL</sequence>
<dbReference type="InterPro" id="IPR019533">
    <property type="entry name" value="Peptidase_S26"/>
</dbReference>
<accession>A0AB39PXJ5</accession>
<evidence type="ECO:0000256" key="1">
    <source>
        <dbReference type="ARBA" id="ARBA00004401"/>
    </source>
</evidence>
<feature type="domain" description="Peptidase S26" evidence="4">
    <location>
        <begin position="20"/>
        <end position="174"/>
    </location>
</feature>
<organism evidence="5">
    <name type="scientific">Streptomyces sp. R28</name>
    <dbReference type="NCBI Taxonomy" id="3238628"/>
    <lineage>
        <taxon>Bacteria</taxon>
        <taxon>Bacillati</taxon>
        <taxon>Actinomycetota</taxon>
        <taxon>Actinomycetes</taxon>
        <taxon>Kitasatosporales</taxon>
        <taxon>Streptomycetaceae</taxon>
        <taxon>Streptomyces</taxon>
    </lineage>
</organism>
<dbReference type="GO" id="GO:0004252">
    <property type="term" value="F:serine-type endopeptidase activity"/>
    <property type="evidence" value="ECO:0007669"/>
    <property type="project" value="InterPro"/>
</dbReference>
<dbReference type="SUPFAM" id="SSF51306">
    <property type="entry name" value="LexA/Signal peptidase"/>
    <property type="match status" value="1"/>
</dbReference>
<feature type="transmembrane region" description="Helical" evidence="3">
    <location>
        <begin position="177"/>
        <end position="204"/>
    </location>
</feature>
<comment type="catalytic activity">
    <reaction evidence="3">
        <text>Cleavage of hydrophobic, N-terminal signal or leader sequences from secreted and periplasmic proteins.</text>
        <dbReference type="EC" id="3.4.21.89"/>
    </reaction>
</comment>
<evidence type="ECO:0000256" key="2">
    <source>
        <dbReference type="ARBA" id="ARBA00009370"/>
    </source>
</evidence>
<keyword evidence="3 5" id="KW-0378">Hydrolase</keyword>
<comment type="caution">
    <text evidence="3">Lacks conserved residue(s) required for the propagation of feature annotation.</text>
</comment>
<protein>
    <recommendedName>
        <fullName evidence="3">Signal peptidase I</fullName>
        <ecNumber evidence="3">3.4.21.89</ecNumber>
    </recommendedName>
</protein>
<dbReference type="GO" id="GO:0005886">
    <property type="term" value="C:plasma membrane"/>
    <property type="evidence" value="ECO:0007669"/>
    <property type="project" value="UniProtKB-SubCell"/>
</dbReference>
<dbReference type="PANTHER" id="PTHR43390:SF1">
    <property type="entry name" value="CHLOROPLAST PROCESSING PEPTIDASE"/>
    <property type="match status" value="1"/>
</dbReference>
<keyword evidence="3" id="KW-0472">Membrane</keyword>
<gene>
    <name evidence="5" type="primary">lepB</name>
    <name evidence="5" type="ORF">AB5J49_19000</name>
</gene>